<dbReference type="InterPro" id="IPR015424">
    <property type="entry name" value="PyrdxlP-dep_Trfase"/>
</dbReference>
<evidence type="ECO:0000256" key="3">
    <source>
        <dbReference type="ARBA" id="ARBA00022576"/>
    </source>
</evidence>
<dbReference type="GO" id="GO:0016212">
    <property type="term" value="F:kynurenine-oxoglutarate transaminase activity"/>
    <property type="evidence" value="ECO:0007669"/>
    <property type="project" value="TreeGrafter"/>
</dbReference>
<dbReference type="InterPro" id="IPR015422">
    <property type="entry name" value="PyrdxlP-dep_Trfase_small"/>
</dbReference>
<dbReference type="PANTHER" id="PTHR43807:SF20">
    <property type="entry name" value="FI04487P"/>
    <property type="match status" value="1"/>
</dbReference>
<proteinExistence type="inferred from homology"/>
<comment type="similarity">
    <text evidence="2">Belongs to the class-I pyridoxal-phosphate-dependent aminotransferase family.</text>
</comment>
<feature type="domain" description="Aminotransferase class I/classII large" evidence="6">
    <location>
        <begin position="26"/>
        <end position="385"/>
    </location>
</feature>
<dbReference type="InterPro" id="IPR004839">
    <property type="entry name" value="Aminotransferase_I/II_large"/>
</dbReference>
<dbReference type="GO" id="GO:0005737">
    <property type="term" value="C:cytoplasm"/>
    <property type="evidence" value="ECO:0007669"/>
    <property type="project" value="TreeGrafter"/>
</dbReference>
<evidence type="ECO:0000313" key="8">
    <source>
        <dbReference type="Proteomes" id="UP000537862"/>
    </source>
</evidence>
<dbReference type="NCBIfam" id="NF006569">
    <property type="entry name" value="PRK09082.1"/>
    <property type="match status" value="1"/>
</dbReference>
<sequence length="388" mass="43649">MIQSKLPDIGTTIFTVMSQLSAENQAINLGQGFPEFNPDEKLIDLVNKAMKEGFNQYPYMPGVAPLREELAKKMAALYGAKYDSLNEITVTNGATEAIMAAIMASVTTGDEVVVVQPCYDSYAPSIRLAGGIPVYTSLTPPNETNPSFSVDWDRIEASITNKTKLLILNFPHNPTGITLEKEDLDRIEQILDRHNILILADEVYEHIVFDKKPFLSLASRPAIAKRAFVISSFGKTYHTTGWKVGYCYAPSELSKEFRKIHQFMVFTVCSPMQYALAEYMKDQSTYSNLSNFYQEKHDLLFNGLSQTKFKPIKSAGTFFLLADYSAMSSKNEFDFVSDLTKQYKVGLIPVSAFYKDPTSTEANNNLVRFCFAKYDDTLKEAIQRIKDI</sequence>
<dbReference type="Pfam" id="PF00155">
    <property type="entry name" value="Aminotran_1_2"/>
    <property type="match status" value="1"/>
</dbReference>
<gene>
    <name evidence="7" type="ORF">HKX39_08270</name>
</gene>
<dbReference type="CDD" id="cd00609">
    <property type="entry name" value="AAT_like"/>
    <property type="match status" value="1"/>
</dbReference>
<evidence type="ECO:0000256" key="1">
    <source>
        <dbReference type="ARBA" id="ARBA00001933"/>
    </source>
</evidence>
<dbReference type="EMBL" id="JABGBN010000007">
    <property type="protein sequence ID" value="NOL52154.1"/>
    <property type="molecule type" value="Genomic_DNA"/>
</dbReference>
<evidence type="ECO:0000256" key="4">
    <source>
        <dbReference type="ARBA" id="ARBA00022679"/>
    </source>
</evidence>
<evidence type="ECO:0000313" key="7">
    <source>
        <dbReference type="EMBL" id="NOL52154.1"/>
    </source>
</evidence>
<name>A0A849P774_9BURK</name>
<comment type="cofactor">
    <cofactor evidence="1">
        <name>pyridoxal 5'-phosphate</name>
        <dbReference type="ChEBI" id="CHEBI:597326"/>
    </cofactor>
</comment>
<keyword evidence="3 7" id="KW-0032">Aminotransferase</keyword>
<dbReference type="RefSeq" id="WP_171680851.1">
    <property type="nucleotide sequence ID" value="NZ_JABGBN010000007.1"/>
</dbReference>
<evidence type="ECO:0000256" key="2">
    <source>
        <dbReference type="ARBA" id="ARBA00007441"/>
    </source>
</evidence>
<dbReference type="FunFam" id="3.40.640.10:FF:000033">
    <property type="entry name" value="Aspartate aminotransferase"/>
    <property type="match status" value="1"/>
</dbReference>
<keyword evidence="8" id="KW-1185">Reference proteome</keyword>
<dbReference type="Proteomes" id="UP000537862">
    <property type="component" value="Unassembled WGS sequence"/>
</dbReference>
<dbReference type="PANTHER" id="PTHR43807">
    <property type="entry name" value="FI04487P"/>
    <property type="match status" value="1"/>
</dbReference>
<reference evidence="7 8" key="1">
    <citation type="submission" date="2020-05" db="EMBL/GenBank/DDBJ databases">
        <authorList>
            <person name="Niu N."/>
        </authorList>
    </citation>
    <scope>NUCLEOTIDE SEQUENCE [LARGE SCALE GENOMIC DNA]</scope>
    <source>
        <strain evidence="7 8">3340-03</strain>
    </source>
</reference>
<evidence type="ECO:0000256" key="5">
    <source>
        <dbReference type="ARBA" id="ARBA00022898"/>
    </source>
</evidence>
<keyword evidence="4 7" id="KW-0808">Transferase</keyword>
<dbReference type="InterPro" id="IPR015421">
    <property type="entry name" value="PyrdxlP-dep_Trfase_major"/>
</dbReference>
<evidence type="ECO:0000259" key="6">
    <source>
        <dbReference type="Pfam" id="PF00155"/>
    </source>
</evidence>
<dbReference type="GO" id="GO:0030170">
    <property type="term" value="F:pyridoxal phosphate binding"/>
    <property type="evidence" value="ECO:0007669"/>
    <property type="project" value="InterPro"/>
</dbReference>
<accession>A0A849P774</accession>
<dbReference type="Gene3D" id="3.40.640.10">
    <property type="entry name" value="Type I PLP-dependent aspartate aminotransferase-like (Major domain)"/>
    <property type="match status" value="1"/>
</dbReference>
<dbReference type="InterPro" id="IPR051326">
    <property type="entry name" value="Kynurenine-oxoglutarate_AT"/>
</dbReference>
<keyword evidence="5" id="KW-0663">Pyridoxal phosphate</keyword>
<dbReference type="Gene3D" id="3.90.1150.10">
    <property type="entry name" value="Aspartate Aminotransferase, domain 1"/>
    <property type="match status" value="1"/>
</dbReference>
<comment type="caution">
    <text evidence="7">The sequence shown here is derived from an EMBL/GenBank/DDBJ whole genome shotgun (WGS) entry which is preliminary data.</text>
</comment>
<dbReference type="SUPFAM" id="SSF53383">
    <property type="entry name" value="PLP-dependent transferases"/>
    <property type="match status" value="1"/>
</dbReference>
<protein>
    <submittedName>
        <fullName evidence="7">Aminotransferase class I/II-fold pyridoxal phosphate-dependent enzyme</fullName>
    </submittedName>
</protein>
<organism evidence="7 8">
    <name type="scientific">Pelistega suis</name>
    <dbReference type="NCBI Taxonomy" id="1631957"/>
    <lineage>
        <taxon>Bacteria</taxon>
        <taxon>Pseudomonadati</taxon>
        <taxon>Pseudomonadota</taxon>
        <taxon>Betaproteobacteria</taxon>
        <taxon>Burkholderiales</taxon>
        <taxon>Alcaligenaceae</taxon>
        <taxon>Pelistega</taxon>
    </lineage>
</organism>
<dbReference type="AlphaFoldDB" id="A0A849P774"/>